<evidence type="ECO:0000256" key="1">
    <source>
        <dbReference type="SAM" id="SignalP"/>
    </source>
</evidence>
<sequence length="139" mass="15160" precursor="true">MFAQKSRVVALLACVAVGTLTTAETARADLAADSSFGFNWSGQPYVGGWVKNVGVFNYSQNGGRRVQLWFYYPSNGTWQMVMNQPIVDVPAGQTRAFLTTINPASVGPQPVPVLYITPAITDINPNNDLTFHTVWLGSY</sequence>
<evidence type="ECO:0000313" key="3">
    <source>
        <dbReference type="Proteomes" id="UP000320176"/>
    </source>
</evidence>
<protein>
    <recommendedName>
        <fullName evidence="4">Secreted protein</fullName>
    </recommendedName>
</protein>
<evidence type="ECO:0000313" key="2">
    <source>
        <dbReference type="EMBL" id="TWT91975.1"/>
    </source>
</evidence>
<keyword evidence="3" id="KW-1185">Reference proteome</keyword>
<dbReference type="EMBL" id="SJPN01000013">
    <property type="protein sequence ID" value="TWT91975.1"/>
    <property type="molecule type" value="Genomic_DNA"/>
</dbReference>
<feature type="chain" id="PRO_5022925334" description="Secreted protein" evidence="1">
    <location>
        <begin position="29"/>
        <end position="139"/>
    </location>
</feature>
<gene>
    <name evidence="2" type="ORF">Pla52n_64480</name>
</gene>
<accession>A0A5C5ZYA2</accession>
<dbReference type="AlphaFoldDB" id="A0A5C5ZYA2"/>
<reference evidence="2 3" key="1">
    <citation type="submission" date="2019-02" db="EMBL/GenBank/DDBJ databases">
        <title>Deep-cultivation of Planctomycetes and their phenomic and genomic characterization uncovers novel biology.</title>
        <authorList>
            <person name="Wiegand S."/>
            <person name="Jogler M."/>
            <person name="Boedeker C."/>
            <person name="Pinto D."/>
            <person name="Vollmers J."/>
            <person name="Rivas-Marin E."/>
            <person name="Kohn T."/>
            <person name="Peeters S.H."/>
            <person name="Heuer A."/>
            <person name="Rast P."/>
            <person name="Oberbeckmann S."/>
            <person name="Bunk B."/>
            <person name="Jeske O."/>
            <person name="Meyerdierks A."/>
            <person name="Storesund J.E."/>
            <person name="Kallscheuer N."/>
            <person name="Luecker S."/>
            <person name="Lage O.M."/>
            <person name="Pohl T."/>
            <person name="Merkel B.J."/>
            <person name="Hornburger P."/>
            <person name="Mueller R.-W."/>
            <person name="Bruemmer F."/>
            <person name="Labrenz M."/>
            <person name="Spormann A.M."/>
            <person name="Op Den Camp H."/>
            <person name="Overmann J."/>
            <person name="Amann R."/>
            <person name="Jetten M.S.M."/>
            <person name="Mascher T."/>
            <person name="Medema M.H."/>
            <person name="Devos D.P."/>
            <person name="Kaster A.-K."/>
            <person name="Ovreas L."/>
            <person name="Rohde M."/>
            <person name="Galperin M.Y."/>
            <person name="Jogler C."/>
        </authorList>
    </citation>
    <scope>NUCLEOTIDE SEQUENCE [LARGE SCALE GENOMIC DNA]</scope>
    <source>
        <strain evidence="2 3">Pla52n</strain>
    </source>
</reference>
<keyword evidence="1" id="KW-0732">Signal</keyword>
<name>A0A5C5ZYA2_9BACT</name>
<dbReference type="RefSeq" id="WP_146523357.1">
    <property type="nucleotide sequence ID" value="NZ_CP151726.1"/>
</dbReference>
<organism evidence="2 3">
    <name type="scientific">Stieleria varia</name>
    <dbReference type="NCBI Taxonomy" id="2528005"/>
    <lineage>
        <taxon>Bacteria</taxon>
        <taxon>Pseudomonadati</taxon>
        <taxon>Planctomycetota</taxon>
        <taxon>Planctomycetia</taxon>
        <taxon>Pirellulales</taxon>
        <taxon>Pirellulaceae</taxon>
        <taxon>Stieleria</taxon>
    </lineage>
</organism>
<evidence type="ECO:0008006" key="4">
    <source>
        <dbReference type="Google" id="ProtNLM"/>
    </source>
</evidence>
<proteinExistence type="predicted"/>
<feature type="signal peptide" evidence="1">
    <location>
        <begin position="1"/>
        <end position="28"/>
    </location>
</feature>
<comment type="caution">
    <text evidence="2">The sequence shown here is derived from an EMBL/GenBank/DDBJ whole genome shotgun (WGS) entry which is preliminary data.</text>
</comment>
<dbReference type="Proteomes" id="UP000320176">
    <property type="component" value="Unassembled WGS sequence"/>
</dbReference>